<keyword evidence="8" id="KW-0677">Repeat</keyword>
<dbReference type="Proteomes" id="UP000285310">
    <property type="component" value="Unassembled WGS sequence"/>
</dbReference>
<dbReference type="GO" id="GO:0004794">
    <property type="term" value="F:threonine deaminase activity"/>
    <property type="evidence" value="ECO:0007669"/>
    <property type="project" value="UniProtKB-UniRule"/>
</dbReference>
<dbReference type="Pfam" id="PF00585">
    <property type="entry name" value="Thr_dehydrat_C"/>
    <property type="match status" value="2"/>
</dbReference>
<evidence type="ECO:0000256" key="4">
    <source>
        <dbReference type="ARBA" id="ARBA00010869"/>
    </source>
</evidence>
<comment type="function">
    <text evidence="12 13">Catalyzes the anaerobic formation of alpha-ketobutyrate and ammonia from threonine in a two-step reaction. The first step involved a dehydration of threonine and a production of enamine intermediates (aminocrotonate), which tautomerizes to its imine form (iminobutyrate). Both intermediates are unstable and short-lived. The second step is the nonenzymatic hydrolysis of the enamine/imine intermediates to form 2-ketobutyrate and free ammonia. In the low water environment of the cell, the second step is accelerated by RidA.</text>
</comment>
<dbReference type="FunFam" id="3.40.50.1100:FF:000008">
    <property type="entry name" value="L-threonine dehydratase"/>
    <property type="match status" value="1"/>
</dbReference>
<evidence type="ECO:0000256" key="5">
    <source>
        <dbReference type="ARBA" id="ARBA00011881"/>
    </source>
</evidence>
<evidence type="ECO:0000256" key="1">
    <source>
        <dbReference type="ARBA" id="ARBA00001274"/>
    </source>
</evidence>
<dbReference type="NCBIfam" id="TIGR01124">
    <property type="entry name" value="ilvA_2Cterm"/>
    <property type="match status" value="1"/>
</dbReference>
<dbReference type="InterPro" id="IPR038110">
    <property type="entry name" value="TD_ACT-like_sf"/>
</dbReference>
<keyword evidence="7 13" id="KW-0412">Isoleucine biosynthesis</keyword>
<dbReference type="InterPro" id="IPR001926">
    <property type="entry name" value="TrpB-like_PALP"/>
</dbReference>
<dbReference type="FunFam" id="3.40.1020.10:FF:000001">
    <property type="entry name" value="L-threonine dehydratase"/>
    <property type="match status" value="1"/>
</dbReference>
<dbReference type="InterPro" id="IPR001721">
    <property type="entry name" value="TD_ACT-like"/>
</dbReference>
<dbReference type="GO" id="GO:0006565">
    <property type="term" value="P:L-serine catabolic process"/>
    <property type="evidence" value="ECO:0007669"/>
    <property type="project" value="TreeGrafter"/>
</dbReference>
<comment type="cofactor">
    <cofactor evidence="2 13">
        <name>pyridoxal 5'-phosphate</name>
        <dbReference type="ChEBI" id="CHEBI:597326"/>
    </cofactor>
</comment>
<dbReference type="CDD" id="cd04907">
    <property type="entry name" value="ACT_ThrD-I_2"/>
    <property type="match status" value="1"/>
</dbReference>
<evidence type="ECO:0000256" key="7">
    <source>
        <dbReference type="ARBA" id="ARBA00022624"/>
    </source>
</evidence>
<evidence type="ECO:0000256" key="12">
    <source>
        <dbReference type="ARBA" id="ARBA00025527"/>
    </source>
</evidence>
<gene>
    <name evidence="13" type="primary">ilvA</name>
    <name evidence="15" type="ORF">SAJA_11995</name>
</gene>
<feature type="domain" description="ACT-like" evidence="14">
    <location>
        <begin position="352"/>
        <end position="424"/>
    </location>
</feature>
<dbReference type="InterPro" id="IPR005787">
    <property type="entry name" value="Thr_deHydtase_biosynth"/>
</dbReference>
<dbReference type="PROSITE" id="PS51672">
    <property type="entry name" value="ACT_LIKE"/>
    <property type="match status" value="2"/>
</dbReference>
<dbReference type="AlphaFoldDB" id="A0A423PK56"/>
<evidence type="ECO:0000256" key="9">
    <source>
        <dbReference type="ARBA" id="ARBA00022898"/>
    </source>
</evidence>
<evidence type="ECO:0000256" key="6">
    <source>
        <dbReference type="ARBA" id="ARBA00022605"/>
    </source>
</evidence>
<dbReference type="Gene3D" id="3.40.50.1100">
    <property type="match status" value="2"/>
</dbReference>
<comment type="caution">
    <text evidence="15">The sequence shown here is derived from an EMBL/GenBank/DDBJ whole genome shotgun (WGS) entry which is preliminary data.</text>
</comment>
<evidence type="ECO:0000313" key="15">
    <source>
        <dbReference type="EMBL" id="ROO25941.1"/>
    </source>
</evidence>
<dbReference type="PANTHER" id="PTHR48078">
    <property type="entry name" value="THREONINE DEHYDRATASE, MITOCHONDRIAL-RELATED"/>
    <property type="match status" value="1"/>
</dbReference>
<evidence type="ECO:0000256" key="11">
    <source>
        <dbReference type="ARBA" id="ARBA00023304"/>
    </source>
</evidence>
<sequence>MTQTLKQLADTGPQNAGVAEFADDLADYRARIEAARVYDVAIETPLMAAPQLSARIGNTIAFKREDMQPVHSFKLRGAYNKIASLSDAEKACGVICASAGNHAQGVALSGRHLGIRAVIVMPRTTPQIKVRAVAGFGGEVVLHGDGYDEAAAHAAELMARDGLVYIHPFDDPDVIAGQGTIAREILAQASEPVHAIFVCVGGGGMLAGISAYIKAVRPDIRVIGVEPEDAASMGAALTADERVMLPEVGLFADGVAVKRVGEETFRVCRHTVDAMMTVSIDELCAATRDIYEDTRALTEPAGALAVAGAKKYAAETGVADAHLVAVTSGANVNFDRLSYIAERAELGEQREALLAVTIPERPGAFLEFCGIVGDRSISEFNYRYADSEAAQVFCGVKLANGTPERDTLIGDLRAAGYDVLDMSRNEMAKLHVRHMVGGRAPGVGSEVVYRVEFPERPGALLRFLEAMGSRWNISLFHYRNHGHAHGLVLVGLQVEPGAGQACRQALDAIGYDYAEETDNPVYQRFLKTQ</sequence>
<dbReference type="SUPFAM" id="SSF55021">
    <property type="entry name" value="ACT-like"/>
    <property type="match status" value="2"/>
</dbReference>
<dbReference type="EMBL" id="AYKG01000041">
    <property type="protein sequence ID" value="ROO25941.1"/>
    <property type="molecule type" value="Genomic_DNA"/>
</dbReference>
<name>A0A423PK56_9GAMM</name>
<dbReference type="GO" id="GO:0030170">
    <property type="term" value="F:pyridoxal phosphate binding"/>
    <property type="evidence" value="ECO:0007669"/>
    <property type="project" value="InterPro"/>
</dbReference>
<dbReference type="OrthoDB" id="9811476at2"/>
<dbReference type="GO" id="GO:0009097">
    <property type="term" value="P:isoleucine biosynthetic process"/>
    <property type="evidence" value="ECO:0007669"/>
    <property type="project" value="UniProtKB-UniRule"/>
</dbReference>
<dbReference type="PROSITE" id="PS00165">
    <property type="entry name" value="DEHYDRATASE_SER_THR"/>
    <property type="match status" value="1"/>
</dbReference>
<comment type="similarity">
    <text evidence="4 13">Belongs to the serine/threonine dehydratase family.</text>
</comment>
<comment type="subunit">
    <text evidence="5 13">Homotetramer.</text>
</comment>
<keyword evidence="10 13" id="KW-0456">Lyase</keyword>
<dbReference type="CDD" id="cd01562">
    <property type="entry name" value="Thr-dehyd"/>
    <property type="match status" value="1"/>
</dbReference>
<dbReference type="GO" id="GO:0003941">
    <property type="term" value="F:L-serine ammonia-lyase activity"/>
    <property type="evidence" value="ECO:0007669"/>
    <property type="project" value="TreeGrafter"/>
</dbReference>
<keyword evidence="16" id="KW-1185">Reference proteome</keyword>
<dbReference type="SUPFAM" id="SSF53686">
    <property type="entry name" value="Tryptophan synthase beta subunit-like PLP-dependent enzymes"/>
    <property type="match status" value="1"/>
</dbReference>
<dbReference type="CDD" id="cd04906">
    <property type="entry name" value="ACT_ThrD-I_1"/>
    <property type="match status" value="1"/>
</dbReference>
<dbReference type="FunCoup" id="A0A423PK56">
    <property type="interactions" value="424"/>
</dbReference>
<comment type="pathway">
    <text evidence="3 13">Amino-acid biosynthesis; L-isoleucine biosynthesis; 2-oxobutanoate from L-threonine: step 1/1.</text>
</comment>
<dbReference type="InterPro" id="IPR050147">
    <property type="entry name" value="Ser/Thr_Dehydratase"/>
</dbReference>
<dbReference type="InterPro" id="IPR036052">
    <property type="entry name" value="TrpB-like_PALP_sf"/>
</dbReference>
<proteinExistence type="inferred from homology"/>
<evidence type="ECO:0000313" key="16">
    <source>
        <dbReference type="Proteomes" id="UP000285310"/>
    </source>
</evidence>
<evidence type="ECO:0000256" key="13">
    <source>
        <dbReference type="RuleBase" id="RU362012"/>
    </source>
</evidence>
<dbReference type="Gene3D" id="3.40.1020.10">
    <property type="entry name" value="Biosynthetic Threonine Deaminase, Domain 3"/>
    <property type="match status" value="1"/>
</dbReference>
<keyword evidence="6 13" id="KW-0028">Amino-acid biosynthesis</keyword>
<accession>A0A423PK56</accession>
<keyword evidence="9 13" id="KW-0663">Pyridoxal phosphate</keyword>
<feature type="domain" description="ACT-like" evidence="14">
    <location>
        <begin position="447"/>
        <end position="518"/>
    </location>
</feature>
<reference evidence="15 16" key="1">
    <citation type="submission" date="2013-10" db="EMBL/GenBank/DDBJ databases">
        <title>Salinisphaera japonica YTM-1 Genome Sequencing.</title>
        <authorList>
            <person name="Lai Q."/>
            <person name="Li C."/>
            <person name="Shao Z."/>
        </authorList>
    </citation>
    <scope>NUCLEOTIDE SEQUENCE [LARGE SCALE GENOMIC DNA]</scope>
    <source>
        <strain evidence="15 16">YTM-1</strain>
    </source>
</reference>
<evidence type="ECO:0000256" key="3">
    <source>
        <dbReference type="ARBA" id="ARBA00004810"/>
    </source>
</evidence>
<evidence type="ECO:0000256" key="2">
    <source>
        <dbReference type="ARBA" id="ARBA00001933"/>
    </source>
</evidence>
<dbReference type="InterPro" id="IPR000634">
    <property type="entry name" value="Ser/Thr_deHydtase_PyrdxlP-BS"/>
</dbReference>
<comment type="catalytic activity">
    <reaction evidence="1 13">
        <text>L-threonine = 2-oxobutanoate + NH4(+)</text>
        <dbReference type="Rhea" id="RHEA:22108"/>
        <dbReference type="ChEBI" id="CHEBI:16763"/>
        <dbReference type="ChEBI" id="CHEBI:28938"/>
        <dbReference type="ChEBI" id="CHEBI:57926"/>
        <dbReference type="EC" id="4.3.1.19"/>
    </reaction>
</comment>
<dbReference type="Pfam" id="PF00291">
    <property type="entry name" value="PALP"/>
    <property type="match status" value="1"/>
</dbReference>
<keyword evidence="11 13" id="KW-0100">Branched-chain amino acid biosynthesis</keyword>
<dbReference type="RefSeq" id="WP_123658876.1">
    <property type="nucleotide sequence ID" value="NZ_AYKG01000041.1"/>
</dbReference>
<dbReference type="PANTHER" id="PTHR48078:SF11">
    <property type="entry name" value="THREONINE DEHYDRATASE, MITOCHONDRIAL"/>
    <property type="match status" value="1"/>
</dbReference>
<dbReference type="InterPro" id="IPR045865">
    <property type="entry name" value="ACT-like_dom_sf"/>
</dbReference>
<evidence type="ECO:0000259" key="14">
    <source>
        <dbReference type="PROSITE" id="PS51672"/>
    </source>
</evidence>
<protein>
    <recommendedName>
        <fullName evidence="13">L-threonine dehydratase</fullName>
        <ecNumber evidence="13">4.3.1.19</ecNumber>
    </recommendedName>
    <alternativeName>
        <fullName evidence="13">Threonine deaminase</fullName>
    </alternativeName>
</protein>
<organism evidence="15 16">
    <name type="scientific">Salinisphaera japonica YTM-1</name>
    <dbReference type="NCBI Taxonomy" id="1209778"/>
    <lineage>
        <taxon>Bacteria</taxon>
        <taxon>Pseudomonadati</taxon>
        <taxon>Pseudomonadota</taxon>
        <taxon>Gammaproteobacteria</taxon>
        <taxon>Salinisphaerales</taxon>
        <taxon>Salinisphaeraceae</taxon>
        <taxon>Salinisphaera</taxon>
    </lineage>
</organism>
<dbReference type="NCBIfam" id="NF006674">
    <property type="entry name" value="PRK09224.1"/>
    <property type="match status" value="1"/>
</dbReference>
<dbReference type="InParanoid" id="A0A423PK56"/>
<evidence type="ECO:0000256" key="10">
    <source>
        <dbReference type="ARBA" id="ARBA00023239"/>
    </source>
</evidence>
<evidence type="ECO:0000256" key="8">
    <source>
        <dbReference type="ARBA" id="ARBA00022737"/>
    </source>
</evidence>
<dbReference type="UniPathway" id="UPA00047">
    <property type="reaction ID" value="UER00054"/>
</dbReference>
<dbReference type="EC" id="4.3.1.19" evidence="13"/>
<dbReference type="GO" id="GO:0006567">
    <property type="term" value="P:L-threonine catabolic process"/>
    <property type="evidence" value="ECO:0007669"/>
    <property type="project" value="TreeGrafter"/>
</dbReference>